<dbReference type="GO" id="GO:0005524">
    <property type="term" value="F:ATP binding"/>
    <property type="evidence" value="ECO:0007669"/>
    <property type="project" value="UniProtKB-UniRule"/>
</dbReference>
<comment type="subcellular location">
    <subcellularLocation>
        <location evidence="1">Membrane</location>
        <topology evidence="1">Single-pass membrane protein</topology>
    </subcellularLocation>
</comment>
<evidence type="ECO:0000256" key="15">
    <source>
        <dbReference type="ARBA" id="ARBA00047899"/>
    </source>
</evidence>
<dbReference type="EC" id="2.7.11.1" evidence="2"/>
<reference evidence="22" key="1">
    <citation type="journal article" date="2008" name="PLoS Biol.">
        <title>Functional adaptation of a plant receptor-kinase paved the way for the evolution of intracellular root symbioses with bacteria.</title>
        <authorList>
            <person name="Markmann K."/>
            <person name="Giczey G."/>
            <person name="Parniske M."/>
        </authorList>
    </citation>
    <scope>NUCLEOTIDE SEQUENCE</scope>
    <source>
        <tissue evidence="22">Root</tissue>
    </source>
</reference>
<evidence type="ECO:0000256" key="19">
    <source>
        <dbReference type="SAM" id="Phobius"/>
    </source>
</evidence>
<keyword evidence="13 19" id="KW-0472">Membrane</keyword>
<dbReference type="Pfam" id="PF13855">
    <property type="entry name" value="LRR_8"/>
    <property type="match status" value="1"/>
</dbReference>
<sequence>MMELILSCSYILCFLLLHIQTTLAQEGFLSINCCSSSNAITNDPSTNISWISDNDSFRNGNGKCKSINYNQNARIFENEFGSKWCYNLTTTKGKDYLIRGTFLHGPLLRSSNDTFFNISIDATSIAQVNSSIDSVEVESIFRATNKHINFCLVRGKGNAYISKLELRPLSNDLVYLRSDPSKVLNVVKRVDLGSKHGVRFPTDPNDRIWIVDEAQKDGTPISSNAQVRNNAETSIPLQVLQTALADDKRLQFGFDNIDDTGKNEYMIALYFLELDDSVSVGQRVFDIYINGELKFENFDILGGEAGSNYREIVLRFTANEFLNVNLIKVSNGSEFGPICNAYEVLQVRSWVQGTLQEDFDAITEVKDELVAQNPENELWGSWTGDPCLPLPWEGLFCIPNNQGSLIITNLDLSWSNLQGSLPSAVTKLSNLEKLDVSHNEFVGSIPESFSSMPHLTRLYFGCNPQFKNDLPSSLMDRSNLTTDSGKCAQASKRSLYFIGTVAGGAVFFSVAFGALFLCFYKKRRKSRSRVEEEIQITNDVVFSIASMDSLFVKSIFIEPFSLDSIETATSKYKTMIGEGGFGSVYHGTLRNGQEVAVKVLSATSTQGTREFENELNLLSSIQHENLVPLLGYCCEKDQQILVYPFMSNGSLQDRLYGEAAKRKTLDWQTRLSVALGAARGLLYLHTFSGRAIIHRDVKSSNILLDHTMTAKVADFGFSKYAPQEGDSNASLEVRGTAGYLDPEYYSTQHLSAKSDVFSFGVVLLEIITGREPLNIHRPRSEWSLVEWAKPLVQESRIEDLVDPSIKAGYNAEAMWRVVEVAITCLEPFSAYRPCMSVIARELEDALIIEINASEYMKSIDSFGGSHRWSFADKKIVLPAPTTPSTTEPSPIISQALAPPEPR</sequence>
<keyword evidence="3" id="KW-0723">Serine/threonine-protein kinase</keyword>
<dbReference type="InterPro" id="IPR000719">
    <property type="entry name" value="Prot_kinase_dom"/>
</dbReference>
<dbReference type="GO" id="GO:0004674">
    <property type="term" value="F:protein serine/threonine kinase activity"/>
    <property type="evidence" value="ECO:0007669"/>
    <property type="project" value="UniProtKB-KW"/>
</dbReference>
<dbReference type="InterPro" id="IPR024788">
    <property type="entry name" value="Malectin-like_Carb-bd_dom"/>
</dbReference>
<evidence type="ECO:0000256" key="11">
    <source>
        <dbReference type="ARBA" id="ARBA00022840"/>
    </source>
</evidence>
<evidence type="ECO:0000256" key="1">
    <source>
        <dbReference type="ARBA" id="ARBA00004167"/>
    </source>
</evidence>
<dbReference type="CDD" id="cd14066">
    <property type="entry name" value="STKc_IRAK"/>
    <property type="match status" value="1"/>
</dbReference>
<feature type="region of interest" description="Disordered" evidence="18">
    <location>
        <begin position="879"/>
        <end position="902"/>
    </location>
</feature>
<dbReference type="EMBL" id="AM270999">
    <property type="protein sequence ID" value="CAK32637.1"/>
    <property type="molecule type" value="mRNA"/>
</dbReference>
<evidence type="ECO:0000256" key="5">
    <source>
        <dbReference type="ARBA" id="ARBA00022614"/>
    </source>
</evidence>
<dbReference type="InterPro" id="IPR001245">
    <property type="entry name" value="Ser-Thr/Tyr_kinase_cat_dom"/>
</dbReference>
<keyword evidence="20" id="KW-0732">Signal</keyword>
<organism evidence="22">
    <name type="scientific">Papaver rhoeas</name>
    <name type="common">Common poppy</name>
    <dbReference type="NCBI Taxonomy" id="33128"/>
    <lineage>
        <taxon>Eukaryota</taxon>
        <taxon>Viridiplantae</taxon>
        <taxon>Streptophyta</taxon>
        <taxon>Embryophyta</taxon>
        <taxon>Tracheophyta</taxon>
        <taxon>Spermatophyta</taxon>
        <taxon>Magnoliopsida</taxon>
        <taxon>Ranunculales</taxon>
        <taxon>Papaveraceae</taxon>
        <taxon>Papaveroideae</taxon>
        <taxon>Papaver</taxon>
    </lineage>
</organism>
<keyword evidence="12 19" id="KW-1133">Transmembrane helix</keyword>
<evidence type="ECO:0000256" key="6">
    <source>
        <dbReference type="ARBA" id="ARBA00022679"/>
    </source>
</evidence>
<dbReference type="SUPFAM" id="SSF56112">
    <property type="entry name" value="Protein kinase-like (PK-like)"/>
    <property type="match status" value="1"/>
</dbReference>
<dbReference type="InterPro" id="IPR032675">
    <property type="entry name" value="LRR_dom_sf"/>
</dbReference>
<evidence type="ECO:0000256" key="13">
    <source>
        <dbReference type="ARBA" id="ARBA00023136"/>
    </source>
</evidence>
<dbReference type="Pfam" id="PF12819">
    <property type="entry name" value="Malectin_like"/>
    <property type="match status" value="1"/>
</dbReference>
<keyword evidence="9 17" id="KW-0547">Nucleotide-binding</keyword>
<dbReference type="PANTHER" id="PTHR45631:SF27">
    <property type="entry name" value="PROTEIN KINASE DOMAIN-CONTAINING PROTEIN"/>
    <property type="match status" value="1"/>
</dbReference>
<evidence type="ECO:0000256" key="20">
    <source>
        <dbReference type="SAM" id="SignalP"/>
    </source>
</evidence>
<dbReference type="Pfam" id="PF07714">
    <property type="entry name" value="PK_Tyr_Ser-Thr"/>
    <property type="match status" value="1"/>
</dbReference>
<dbReference type="Gene3D" id="3.30.200.20">
    <property type="entry name" value="Phosphorylase Kinase, domain 1"/>
    <property type="match status" value="1"/>
</dbReference>
<evidence type="ECO:0000256" key="3">
    <source>
        <dbReference type="ARBA" id="ARBA00022527"/>
    </source>
</evidence>
<dbReference type="AlphaFoldDB" id="B2FDL8"/>
<evidence type="ECO:0000256" key="12">
    <source>
        <dbReference type="ARBA" id="ARBA00022989"/>
    </source>
</evidence>
<dbReference type="Gene3D" id="3.80.10.10">
    <property type="entry name" value="Ribonuclease Inhibitor"/>
    <property type="match status" value="1"/>
</dbReference>
<protein>
    <recommendedName>
        <fullName evidence="2">non-specific serine/threonine protein kinase</fullName>
        <ecNumber evidence="2">2.7.11.1</ecNumber>
    </recommendedName>
</protein>
<keyword evidence="5" id="KW-0433">Leucine-rich repeat</keyword>
<feature type="chain" id="PRO_5002775733" description="non-specific serine/threonine protein kinase" evidence="20">
    <location>
        <begin position="25"/>
        <end position="902"/>
    </location>
</feature>
<dbReference type="FunFam" id="3.30.200.20:FF:000178">
    <property type="entry name" value="serine/threonine-protein kinase PBS1-like"/>
    <property type="match status" value="1"/>
</dbReference>
<evidence type="ECO:0000256" key="18">
    <source>
        <dbReference type="SAM" id="MobiDB-lite"/>
    </source>
</evidence>
<dbReference type="Gene3D" id="2.60.120.430">
    <property type="entry name" value="Galactose-binding lectin"/>
    <property type="match status" value="1"/>
</dbReference>
<dbReference type="InterPro" id="IPR008271">
    <property type="entry name" value="Ser/Thr_kinase_AS"/>
</dbReference>
<comment type="catalytic activity">
    <reaction evidence="16">
        <text>L-seryl-[protein] + ATP = O-phospho-L-seryl-[protein] + ADP + H(+)</text>
        <dbReference type="Rhea" id="RHEA:17989"/>
        <dbReference type="Rhea" id="RHEA-COMP:9863"/>
        <dbReference type="Rhea" id="RHEA-COMP:11604"/>
        <dbReference type="ChEBI" id="CHEBI:15378"/>
        <dbReference type="ChEBI" id="CHEBI:29999"/>
        <dbReference type="ChEBI" id="CHEBI:30616"/>
        <dbReference type="ChEBI" id="CHEBI:83421"/>
        <dbReference type="ChEBI" id="CHEBI:456216"/>
        <dbReference type="EC" id="2.7.11.1"/>
    </reaction>
</comment>
<feature type="signal peptide" evidence="20">
    <location>
        <begin position="1"/>
        <end position="24"/>
    </location>
</feature>
<feature type="transmembrane region" description="Helical" evidence="19">
    <location>
        <begin position="495"/>
        <end position="520"/>
    </location>
</feature>
<dbReference type="InterPro" id="IPR001611">
    <property type="entry name" value="Leu-rich_rpt"/>
</dbReference>
<dbReference type="PROSITE" id="PS00107">
    <property type="entry name" value="PROTEIN_KINASE_ATP"/>
    <property type="match status" value="1"/>
</dbReference>
<evidence type="ECO:0000256" key="14">
    <source>
        <dbReference type="ARBA" id="ARBA00023170"/>
    </source>
</evidence>
<evidence type="ECO:0000256" key="8">
    <source>
        <dbReference type="ARBA" id="ARBA00022737"/>
    </source>
</evidence>
<dbReference type="InterPro" id="IPR017441">
    <property type="entry name" value="Protein_kinase_ATP_BS"/>
</dbReference>
<evidence type="ECO:0000256" key="17">
    <source>
        <dbReference type="PROSITE-ProRule" id="PRU10141"/>
    </source>
</evidence>
<evidence type="ECO:0000256" key="2">
    <source>
        <dbReference type="ARBA" id="ARBA00012513"/>
    </source>
</evidence>
<keyword evidence="7 19" id="KW-0812">Transmembrane</keyword>
<dbReference type="PANTHER" id="PTHR45631">
    <property type="entry name" value="OS07G0107800 PROTEIN-RELATED"/>
    <property type="match status" value="1"/>
</dbReference>
<keyword evidence="14 22" id="KW-0675">Receptor</keyword>
<keyword evidence="6" id="KW-0808">Transferase</keyword>
<evidence type="ECO:0000256" key="4">
    <source>
        <dbReference type="ARBA" id="ARBA00022553"/>
    </source>
</evidence>
<comment type="catalytic activity">
    <reaction evidence="15">
        <text>L-threonyl-[protein] + ATP = O-phospho-L-threonyl-[protein] + ADP + H(+)</text>
        <dbReference type="Rhea" id="RHEA:46608"/>
        <dbReference type="Rhea" id="RHEA-COMP:11060"/>
        <dbReference type="Rhea" id="RHEA-COMP:11605"/>
        <dbReference type="ChEBI" id="CHEBI:15378"/>
        <dbReference type="ChEBI" id="CHEBI:30013"/>
        <dbReference type="ChEBI" id="CHEBI:30616"/>
        <dbReference type="ChEBI" id="CHEBI:61977"/>
        <dbReference type="ChEBI" id="CHEBI:456216"/>
        <dbReference type="EC" id="2.7.11.1"/>
    </reaction>
</comment>
<proteinExistence type="evidence at transcript level"/>
<evidence type="ECO:0000313" key="22">
    <source>
        <dbReference type="EMBL" id="CAK32637.1"/>
    </source>
</evidence>
<keyword evidence="4" id="KW-0597">Phosphoprotein</keyword>
<feature type="compositionally biased region" description="Low complexity" evidence="18">
    <location>
        <begin position="882"/>
        <end position="893"/>
    </location>
</feature>
<gene>
    <name evidence="22" type="primary">symrk</name>
</gene>
<keyword evidence="10 22" id="KW-0418">Kinase</keyword>
<dbReference type="PROSITE" id="PS00108">
    <property type="entry name" value="PROTEIN_KINASE_ST"/>
    <property type="match status" value="1"/>
</dbReference>
<dbReference type="FunFam" id="1.10.510.10:FF:000146">
    <property type="entry name" value="LRR receptor-like serine/threonine-protein kinase IOS1"/>
    <property type="match status" value="1"/>
</dbReference>
<dbReference type="GO" id="GO:0016020">
    <property type="term" value="C:membrane"/>
    <property type="evidence" value="ECO:0007669"/>
    <property type="project" value="UniProtKB-SubCell"/>
</dbReference>
<feature type="binding site" evidence="17">
    <location>
        <position position="598"/>
    </location>
    <ligand>
        <name>ATP</name>
        <dbReference type="ChEBI" id="CHEBI:30616"/>
    </ligand>
</feature>
<accession>B2FDL8</accession>
<keyword evidence="8" id="KW-0677">Repeat</keyword>
<evidence type="ECO:0000256" key="16">
    <source>
        <dbReference type="ARBA" id="ARBA00048679"/>
    </source>
</evidence>
<dbReference type="SUPFAM" id="SSF52058">
    <property type="entry name" value="L domain-like"/>
    <property type="match status" value="1"/>
</dbReference>
<dbReference type="Gene3D" id="1.10.510.10">
    <property type="entry name" value="Transferase(Phosphotransferase) domain 1"/>
    <property type="match status" value="1"/>
</dbReference>
<keyword evidence="11 17" id="KW-0067">ATP-binding</keyword>
<dbReference type="SMART" id="SM00220">
    <property type="entry name" value="S_TKc"/>
    <property type="match status" value="1"/>
</dbReference>
<evidence type="ECO:0000259" key="21">
    <source>
        <dbReference type="PROSITE" id="PS50011"/>
    </source>
</evidence>
<feature type="domain" description="Protein kinase" evidence="21">
    <location>
        <begin position="570"/>
        <end position="902"/>
    </location>
</feature>
<evidence type="ECO:0000256" key="10">
    <source>
        <dbReference type="ARBA" id="ARBA00022777"/>
    </source>
</evidence>
<dbReference type="InterPro" id="IPR011009">
    <property type="entry name" value="Kinase-like_dom_sf"/>
</dbReference>
<evidence type="ECO:0000256" key="7">
    <source>
        <dbReference type="ARBA" id="ARBA00022692"/>
    </source>
</evidence>
<evidence type="ECO:0000256" key="9">
    <source>
        <dbReference type="ARBA" id="ARBA00022741"/>
    </source>
</evidence>
<name>B2FDL8_PAPRH</name>
<dbReference type="PROSITE" id="PS50011">
    <property type="entry name" value="PROTEIN_KINASE_DOM"/>
    <property type="match status" value="1"/>
</dbReference>